<comment type="caution">
    <text evidence="1">The sequence shown here is derived from an EMBL/GenBank/DDBJ whole genome shotgun (WGS) entry which is preliminary data.</text>
</comment>
<evidence type="ECO:0000313" key="1">
    <source>
        <dbReference type="EMBL" id="RKW71721.1"/>
    </source>
</evidence>
<proteinExistence type="predicted"/>
<dbReference type="RefSeq" id="WP_121483984.1">
    <property type="nucleotide sequence ID" value="NZ_QQXL01000001.1"/>
</dbReference>
<evidence type="ECO:0008006" key="3">
    <source>
        <dbReference type="Google" id="ProtNLM"/>
    </source>
</evidence>
<keyword evidence="2" id="KW-1185">Reference proteome</keyword>
<dbReference type="AlphaFoldDB" id="A0A496PMF4"/>
<dbReference type="Proteomes" id="UP000273119">
    <property type="component" value="Unassembled WGS sequence"/>
</dbReference>
<reference evidence="1 2" key="1">
    <citation type="submission" date="2018-07" db="EMBL/GenBank/DDBJ databases">
        <title>Arthrobacter sp. nov., isolated from raw cow's milk with high bacterial count.</title>
        <authorList>
            <person name="Hahne J."/>
            <person name="Isele D."/>
            <person name="Lipski A."/>
        </authorList>
    </citation>
    <scope>NUCLEOTIDE SEQUENCE [LARGE SCALE GENOMIC DNA]</scope>
    <source>
        <strain evidence="1 2">JZ R-183</strain>
    </source>
</reference>
<name>A0A496PMF4_9MICC</name>
<accession>A0A496PMF4</accession>
<evidence type="ECO:0000313" key="2">
    <source>
        <dbReference type="Proteomes" id="UP000273119"/>
    </source>
</evidence>
<dbReference type="EMBL" id="QQXL01000001">
    <property type="protein sequence ID" value="RKW71721.1"/>
    <property type="molecule type" value="Genomic_DNA"/>
</dbReference>
<protein>
    <recommendedName>
        <fullName evidence="3">DUF559 domain-containing protein</fullName>
    </recommendedName>
</protein>
<gene>
    <name evidence="1" type="ORF">DWQ67_02520</name>
</gene>
<organism evidence="1 2">
    <name type="scientific">Galactobacter caseinivorans</name>
    <dbReference type="NCBI Taxonomy" id="2676123"/>
    <lineage>
        <taxon>Bacteria</taxon>
        <taxon>Bacillati</taxon>
        <taxon>Actinomycetota</taxon>
        <taxon>Actinomycetes</taxon>
        <taxon>Micrococcales</taxon>
        <taxon>Micrococcaceae</taxon>
        <taxon>Galactobacter</taxon>
    </lineage>
</organism>
<sequence>MINAITVSDAVARWAGHGAPSPDHIGAALDALGGDGRMERGLARLAAGRAESESPAESGSRAVMMVAGVPPPRLQQPLFREDGSFLARPDFLWPEFRLVAEVDGRVKYLDPTMNGGQGAGSAVFLEKEREDDILAAGYAVRRWGFRLITQGERLAALLRGAGLPSGPPQLM</sequence>